<keyword evidence="3" id="KW-1185">Reference proteome</keyword>
<sequence>MEIDSVPEKQNDAGLVEDSGKGSRLVGRISRADALTGLQKLGVGNYLFPLHAQLLLELLHVHQPHQPFRLRVRHRILSIPPVAAAAAAGGAAEVAGSGSGFGPGGIDKKTTLKTKVWDLSNIQIIE</sequence>
<accession>A0A5A7RA43</accession>
<organism evidence="2 3">
    <name type="scientific">Striga asiatica</name>
    <name type="common">Asiatic witchweed</name>
    <name type="synonym">Buchnera asiatica</name>
    <dbReference type="NCBI Taxonomy" id="4170"/>
    <lineage>
        <taxon>Eukaryota</taxon>
        <taxon>Viridiplantae</taxon>
        <taxon>Streptophyta</taxon>
        <taxon>Embryophyta</taxon>
        <taxon>Tracheophyta</taxon>
        <taxon>Spermatophyta</taxon>
        <taxon>Magnoliopsida</taxon>
        <taxon>eudicotyledons</taxon>
        <taxon>Gunneridae</taxon>
        <taxon>Pentapetalae</taxon>
        <taxon>asterids</taxon>
        <taxon>lamiids</taxon>
        <taxon>Lamiales</taxon>
        <taxon>Orobanchaceae</taxon>
        <taxon>Buchnereae</taxon>
        <taxon>Striga</taxon>
    </lineage>
</organism>
<reference evidence="3" key="1">
    <citation type="journal article" date="2019" name="Curr. Biol.">
        <title>Genome Sequence of Striga asiatica Provides Insight into the Evolution of Plant Parasitism.</title>
        <authorList>
            <person name="Yoshida S."/>
            <person name="Kim S."/>
            <person name="Wafula E.K."/>
            <person name="Tanskanen J."/>
            <person name="Kim Y.M."/>
            <person name="Honaas L."/>
            <person name="Yang Z."/>
            <person name="Spallek T."/>
            <person name="Conn C.E."/>
            <person name="Ichihashi Y."/>
            <person name="Cheong K."/>
            <person name="Cui S."/>
            <person name="Der J.P."/>
            <person name="Gundlach H."/>
            <person name="Jiao Y."/>
            <person name="Hori C."/>
            <person name="Ishida J.K."/>
            <person name="Kasahara H."/>
            <person name="Kiba T."/>
            <person name="Kim M.S."/>
            <person name="Koo N."/>
            <person name="Laohavisit A."/>
            <person name="Lee Y.H."/>
            <person name="Lumba S."/>
            <person name="McCourt P."/>
            <person name="Mortimer J.C."/>
            <person name="Mutuku J.M."/>
            <person name="Nomura T."/>
            <person name="Sasaki-Sekimoto Y."/>
            <person name="Seto Y."/>
            <person name="Wang Y."/>
            <person name="Wakatake T."/>
            <person name="Sakakibara H."/>
            <person name="Demura T."/>
            <person name="Yamaguchi S."/>
            <person name="Yoneyama K."/>
            <person name="Manabe R.I."/>
            <person name="Nelson D.C."/>
            <person name="Schulman A.H."/>
            <person name="Timko M.P."/>
            <person name="dePamphilis C.W."/>
            <person name="Choi D."/>
            <person name="Shirasu K."/>
        </authorList>
    </citation>
    <scope>NUCLEOTIDE SEQUENCE [LARGE SCALE GENOMIC DNA]</scope>
    <source>
        <strain evidence="3">cv. UVA1</strain>
    </source>
</reference>
<evidence type="ECO:0000313" key="3">
    <source>
        <dbReference type="Proteomes" id="UP000325081"/>
    </source>
</evidence>
<evidence type="ECO:0000256" key="1">
    <source>
        <dbReference type="SAM" id="MobiDB-lite"/>
    </source>
</evidence>
<feature type="compositionally biased region" description="Basic and acidic residues" evidence="1">
    <location>
        <begin position="1"/>
        <end position="11"/>
    </location>
</feature>
<comment type="caution">
    <text evidence="2">The sequence shown here is derived from an EMBL/GenBank/DDBJ whole genome shotgun (WGS) entry which is preliminary data.</text>
</comment>
<gene>
    <name evidence="2" type="ORF">STAS_32211</name>
</gene>
<dbReference type="Proteomes" id="UP000325081">
    <property type="component" value="Unassembled WGS sequence"/>
</dbReference>
<name>A0A5A7RA43_STRAF</name>
<evidence type="ECO:0000313" key="2">
    <source>
        <dbReference type="EMBL" id="GER54603.1"/>
    </source>
</evidence>
<feature type="region of interest" description="Disordered" evidence="1">
    <location>
        <begin position="1"/>
        <end position="20"/>
    </location>
</feature>
<proteinExistence type="predicted"/>
<protein>
    <submittedName>
        <fullName evidence="2">NADH-quinone oxidoreductase subunit C</fullName>
    </submittedName>
</protein>
<dbReference type="EMBL" id="BKCP01011292">
    <property type="protein sequence ID" value="GER54603.1"/>
    <property type="molecule type" value="Genomic_DNA"/>
</dbReference>
<dbReference type="AlphaFoldDB" id="A0A5A7RA43"/>